<evidence type="ECO:0008006" key="15">
    <source>
        <dbReference type="Google" id="ProtNLM"/>
    </source>
</evidence>
<feature type="domain" description="BBS2 hairpin" evidence="13">
    <location>
        <begin position="581"/>
        <end position="678"/>
    </location>
</feature>
<name>A0A6U2FQT8_HEMAN</name>
<evidence type="ECO:0000313" key="14">
    <source>
        <dbReference type="EMBL" id="CAD8948593.1"/>
    </source>
</evidence>
<feature type="domain" description="BBS2 C-terminal helix bundle" evidence="12">
    <location>
        <begin position="685"/>
        <end position="708"/>
    </location>
</feature>
<comment type="subcellular location">
    <subcellularLocation>
        <location evidence="1">Cell projection</location>
        <location evidence="1">Cilium</location>
    </subcellularLocation>
    <subcellularLocation>
        <location evidence="2">Cytoplasm</location>
        <location evidence="2">Cytoskeleton</location>
    </subcellularLocation>
</comment>
<dbReference type="Pfam" id="PF23353">
    <property type="entry name" value="BBS2_hp"/>
    <property type="match status" value="1"/>
</dbReference>
<keyword evidence="4" id="KW-0969">Cilium</keyword>
<evidence type="ECO:0000256" key="4">
    <source>
        <dbReference type="ARBA" id="ARBA00023069"/>
    </source>
</evidence>
<dbReference type="Pfam" id="PF14783">
    <property type="entry name" value="BBS2_Mid"/>
    <property type="match status" value="1"/>
</dbReference>
<dbReference type="InterPro" id="IPR036322">
    <property type="entry name" value="WD40_repeat_dom_sf"/>
</dbReference>
<feature type="domain" description="BBS2 GAE" evidence="9">
    <location>
        <begin position="392"/>
        <end position="476"/>
    </location>
</feature>
<dbReference type="GO" id="GO:1905515">
    <property type="term" value="P:non-motile cilium assembly"/>
    <property type="evidence" value="ECO:0007669"/>
    <property type="project" value="InterPro"/>
</dbReference>
<dbReference type="SUPFAM" id="SSF50978">
    <property type="entry name" value="WD40 repeat-like"/>
    <property type="match status" value="1"/>
</dbReference>
<accession>A0A6U2FQT8</accession>
<dbReference type="InterPro" id="IPR029333">
    <property type="entry name" value="BBS2_GAE_dom"/>
</dbReference>
<keyword evidence="3" id="KW-0963">Cytoplasm</keyword>
<gene>
    <name evidence="14" type="ORF">HAND00432_LOCUS3111</name>
</gene>
<evidence type="ECO:0000256" key="6">
    <source>
        <dbReference type="ARBA" id="ARBA00023273"/>
    </source>
</evidence>
<evidence type="ECO:0000256" key="1">
    <source>
        <dbReference type="ARBA" id="ARBA00004138"/>
    </source>
</evidence>
<evidence type="ECO:0000259" key="8">
    <source>
        <dbReference type="Pfam" id="PF14781"/>
    </source>
</evidence>
<sequence length="714" mass="78833">MAMLQPSFKVSVGHPILPGMATIGKFDGKHPALACGTAGNRVFVYSPHQRSDSSQVEVRFLNINRELKALESGKLNPDGKSDVLLVGSTTNVLAYDVEDNKDIYFKEIPDGVSSLCIGNVKVEGATAATPLCMVGGNCSIQGFDHEGEEQFWTVAGDNVGALLLCDVNEDKKNVLIAGSDDFEIRVVSHTGEVELENTQTDKVSGLTHTNGNRFAYALVNGTVGVYEYNAGNITRKWRVKSKHKVSGINAFDINGDSVKELVIGWSNGRIEVRSDLSGEVLFKDNLETPIASILLSDFRLDGRQQVIVCSTGGEVRGYVPNAVVNKSDEAMAEEEEQTIAALNQAKQELQYELKNYEDNMRHMRTGQMKQGEGQLMMLPIDTAISCQWEVDEENKCVNLAINTNNTTVVRGVVIHADQLFEGESLFTCPKQQLSDLKVPICPPKDAASDLFLKVFVGLRNSDLFNLFEQNYKMPKFSMYVPLKRDADVAKPASNVTFRFPDKAAMVCEWLNSSFNINYDSKTKDEVFVSFRSLRDGLPLFVEVNGVKVTISTDNMELAGDLVQDLAEFTSVQQLPSVAHFPDAMNEFREVLQAVDDYNQTRLALAAGVADVSNQVKELVVRAEDSRILGDLKLLKRTYTKLWDLNRELLAEHAKRTINQEALLAALKKVNQMIQKAARLRVGPEKTAVISACREAIKNNNTEVLFTVIATGKAP</sequence>
<dbReference type="InterPro" id="IPR029430">
    <property type="entry name" value="BBS2_N"/>
</dbReference>
<dbReference type="GO" id="GO:0034464">
    <property type="term" value="C:BBSome"/>
    <property type="evidence" value="ECO:0007669"/>
    <property type="project" value="InterPro"/>
</dbReference>
<dbReference type="Pfam" id="PF14781">
    <property type="entry name" value="BBS2_N"/>
    <property type="match status" value="1"/>
</dbReference>
<dbReference type="InterPro" id="IPR055381">
    <property type="entry name" value="BBS2_CtH_dom"/>
</dbReference>
<dbReference type="EMBL" id="HBFX01005033">
    <property type="protein sequence ID" value="CAD8948593.1"/>
    <property type="molecule type" value="Transcribed_RNA"/>
</dbReference>
<dbReference type="InterPro" id="IPR015943">
    <property type="entry name" value="WD40/YVTN_repeat-like_dom_sf"/>
</dbReference>
<dbReference type="GO" id="GO:0036064">
    <property type="term" value="C:ciliary basal body"/>
    <property type="evidence" value="ECO:0007669"/>
    <property type="project" value="TreeGrafter"/>
</dbReference>
<dbReference type="InterPro" id="IPR029429">
    <property type="entry name" value="BBS2_Mid"/>
</dbReference>
<evidence type="ECO:0000259" key="11">
    <source>
        <dbReference type="Pfam" id="PF23350"/>
    </source>
</evidence>
<dbReference type="GO" id="GO:0031514">
    <property type="term" value="C:motile cilium"/>
    <property type="evidence" value="ECO:0007669"/>
    <property type="project" value="TreeGrafter"/>
</dbReference>
<dbReference type="PANTHER" id="PTHR32465:SF0">
    <property type="entry name" value="BARDET-BIEDL SYNDROME 2 PROTEIN"/>
    <property type="match status" value="1"/>
</dbReference>
<dbReference type="Pfam" id="PF14782">
    <property type="entry name" value="BBS2_GAE"/>
    <property type="match status" value="1"/>
</dbReference>
<protein>
    <recommendedName>
        <fullName evidence="15">Bardet-Biedl syndrome 2 protein homolog</fullName>
    </recommendedName>
</protein>
<organism evidence="14">
    <name type="scientific">Hemiselmis andersenii</name>
    <name type="common">Cryptophyte alga</name>
    <dbReference type="NCBI Taxonomy" id="464988"/>
    <lineage>
        <taxon>Eukaryota</taxon>
        <taxon>Cryptophyceae</taxon>
        <taxon>Cryptomonadales</taxon>
        <taxon>Hemiselmidaceae</taxon>
        <taxon>Hemiselmis</taxon>
    </lineage>
</organism>
<evidence type="ECO:0000259" key="10">
    <source>
        <dbReference type="Pfam" id="PF14783"/>
    </source>
</evidence>
<feature type="coiled-coil region" evidence="7">
    <location>
        <begin position="325"/>
        <end position="366"/>
    </location>
</feature>
<reference evidence="14" key="1">
    <citation type="submission" date="2021-01" db="EMBL/GenBank/DDBJ databases">
        <authorList>
            <person name="Corre E."/>
            <person name="Pelletier E."/>
            <person name="Niang G."/>
            <person name="Scheremetjew M."/>
            <person name="Finn R."/>
            <person name="Kale V."/>
            <person name="Holt S."/>
            <person name="Cochrane G."/>
            <person name="Meng A."/>
            <person name="Brown T."/>
            <person name="Cohen L."/>
        </authorList>
    </citation>
    <scope>NUCLEOTIDE SEQUENCE</scope>
    <source>
        <strain evidence="14">CCMP644</strain>
    </source>
</reference>
<dbReference type="GO" id="GO:0016020">
    <property type="term" value="C:membrane"/>
    <property type="evidence" value="ECO:0007669"/>
    <property type="project" value="TreeGrafter"/>
</dbReference>
<evidence type="ECO:0000256" key="2">
    <source>
        <dbReference type="ARBA" id="ARBA00004245"/>
    </source>
</evidence>
<dbReference type="Gene3D" id="2.130.10.10">
    <property type="entry name" value="YVTN repeat-like/Quinoprotein amine dehydrogenase"/>
    <property type="match status" value="1"/>
</dbReference>
<dbReference type="AlphaFoldDB" id="A0A6U2FQT8"/>
<evidence type="ECO:0000259" key="13">
    <source>
        <dbReference type="Pfam" id="PF23353"/>
    </source>
</evidence>
<feature type="domain" description="Ciliary BBSome complex subunit 2 middle region" evidence="10">
    <location>
        <begin position="161"/>
        <end position="273"/>
    </location>
</feature>
<proteinExistence type="predicted"/>
<evidence type="ECO:0000256" key="3">
    <source>
        <dbReference type="ARBA" id="ARBA00022490"/>
    </source>
</evidence>
<dbReference type="Pfam" id="PF23350">
    <property type="entry name" value="BBS2_pf"/>
    <property type="match status" value="1"/>
</dbReference>
<dbReference type="InterPro" id="IPR016616">
    <property type="entry name" value="Bardet-Biedl_syndrome_2_prot"/>
</dbReference>
<feature type="domain" description="Ciliary BBSome complex subunit 2 N-terminal" evidence="8">
    <location>
        <begin position="22"/>
        <end position="118"/>
    </location>
</feature>
<evidence type="ECO:0000256" key="7">
    <source>
        <dbReference type="SAM" id="Coils"/>
    </source>
</evidence>
<keyword evidence="5" id="KW-0206">Cytoskeleton</keyword>
<dbReference type="PIRSF" id="PIRSF013684">
    <property type="entry name" value="BBS2"/>
    <property type="match status" value="1"/>
</dbReference>
<dbReference type="PANTHER" id="PTHR32465">
    <property type="entry name" value="BARDET-BIEDL SYNDROME 2 PROTEIN"/>
    <property type="match status" value="1"/>
</dbReference>
<dbReference type="InterPro" id="IPR055379">
    <property type="entry name" value="BBS2_pf_dom"/>
</dbReference>
<dbReference type="InterPro" id="IPR055380">
    <property type="entry name" value="BBS2_hp_dom"/>
</dbReference>
<keyword evidence="7" id="KW-0175">Coiled coil</keyword>
<evidence type="ECO:0000259" key="9">
    <source>
        <dbReference type="Pfam" id="PF14782"/>
    </source>
</evidence>
<feature type="domain" description="BBS2 platform" evidence="11">
    <location>
        <begin position="486"/>
        <end position="568"/>
    </location>
</feature>
<evidence type="ECO:0000256" key="5">
    <source>
        <dbReference type="ARBA" id="ARBA00023212"/>
    </source>
</evidence>
<keyword evidence="6" id="KW-0966">Cell projection</keyword>
<evidence type="ECO:0000259" key="12">
    <source>
        <dbReference type="Pfam" id="PF23351"/>
    </source>
</evidence>
<dbReference type="Pfam" id="PF23351">
    <property type="entry name" value="BBS2_CtH"/>
    <property type="match status" value="1"/>
</dbReference>